<feature type="domain" description="Mur ligase C-terminal" evidence="2">
    <location>
        <begin position="9"/>
        <end position="140"/>
    </location>
</feature>
<dbReference type="SUPFAM" id="SSF53244">
    <property type="entry name" value="MurD-like peptide ligases, peptide-binding domain"/>
    <property type="match status" value="1"/>
</dbReference>
<dbReference type="PANTHER" id="PTHR23135:SF4">
    <property type="entry name" value="UDP-N-ACETYLMURAMOYL-L-ALANYL-D-GLUTAMATE--2,6-DIAMINOPIMELATE LIGASE MURE HOMOLOG, CHLOROPLASTIC"/>
    <property type="match status" value="1"/>
</dbReference>
<reference evidence="3" key="1">
    <citation type="submission" date="2018-06" db="EMBL/GenBank/DDBJ databases">
        <authorList>
            <person name="Zhirakovskaya E."/>
        </authorList>
    </citation>
    <scope>NUCLEOTIDE SEQUENCE</scope>
</reference>
<dbReference type="Pfam" id="PF02875">
    <property type="entry name" value="Mur_ligase_C"/>
    <property type="match status" value="1"/>
</dbReference>
<dbReference type="InterPro" id="IPR036615">
    <property type="entry name" value="Mur_ligase_C_dom_sf"/>
</dbReference>
<evidence type="ECO:0000256" key="1">
    <source>
        <dbReference type="SAM" id="MobiDB-lite"/>
    </source>
</evidence>
<dbReference type="PANTHER" id="PTHR23135">
    <property type="entry name" value="MUR LIGASE FAMILY MEMBER"/>
    <property type="match status" value="1"/>
</dbReference>
<keyword evidence="3" id="KW-0436">Ligase</keyword>
<evidence type="ECO:0000313" key="3">
    <source>
        <dbReference type="EMBL" id="VAX38750.1"/>
    </source>
</evidence>
<dbReference type="AlphaFoldDB" id="A0A3B1DUC7"/>
<dbReference type="InterPro" id="IPR004101">
    <property type="entry name" value="Mur_ligase_C"/>
</dbReference>
<feature type="region of interest" description="Disordered" evidence="1">
    <location>
        <begin position="140"/>
        <end position="190"/>
    </location>
</feature>
<proteinExistence type="predicted"/>
<feature type="compositionally biased region" description="Basic and acidic residues" evidence="1">
    <location>
        <begin position="158"/>
        <end position="176"/>
    </location>
</feature>
<dbReference type="EC" id="6.3.2.13" evidence="3"/>
<sequence>MPGLCAPTGRLEPVQGPADDIAVLIDFAHTDDALANCLRAARLATPPGARLWVVFGCGGNKDRAKRPRMGAAAVELADHAIVTSDNPRIEDPEAIIDEVFAGIPAEKCGYIRREADRRAAIRVAVLEAAPGDVLVIAGKGHEREQELPDGSGGTRTIPFDDHQVAREALAERRSTQDTRPATQAAEGVQQ</sequence>
<name>A0A3B1DUC7_9ZZZZ</name>
<dbReference type="EMBL" id="UOGK01000147">
    <property type="protein sequence ID" value="VAX38750.1"/>
    <property type="molecule type" value="Genomic_DNA"/>
</dbReference>
<protein>
    <submittedName>
        <fullName evidence="3">UDP-N-acetylmuramoylalanyl-D-glutamate--2,6-diaminopimelate ligase</fullName>
        <ecNumber evidence="3">6.3.2.13</ecNumber>
    </submittedName>
</protein>
<dbReference type="GO" id="GO:0008765">
    <property type="term" value="F:UDP-N-acetylmuramoylalanyl-D-glutamate-2,6-diaminopimelate ligase activity"/>
    <property type="evidence" value="ECO:0007669"/>
    <property type="project" value="UniProtKB-EC"/>
</dbReference>
<organism evidence="3">
    <name type="scientific">hydrothermal vent metagenome</name>
    <dbReference type="NCBI Taxonomy" id="652676"/>
    <lineage>
        <taxon>unclassified sequences</taxon>
        <taxon>metagenomes</taxon>
        <taxon>ecological metagenomes</taxon>
    </lineage>
</organism>
<accession>A0A3B1DUC7</accession>
<evidence type="ECO:0000259" key="2">
    <source>
        <dbReference type="Pfam" id="PF02875"/>
    </source>
</evidence>
<dbReference type="Gene3D" id="3.90.190.20">
    <property type="entry name" value="Mur ligase, C-terminal domain"/>
    <property type="match status" value="1"/>
</dbReference>
<gene>
    <name evidence="3" type="ORF">MNBD_PLANCTO03-139</name>
</gene>